<dbReference type="Proteomes" id="UP001600888">
    <property type="component" value="Unassembled WGS sequence"/>
</dbReference>
<organism evidence="2 3">
    <name type="scientific">Diaporthe vaccinii</name>
    <dbReference type="NCBI Taxonomy" id="105482"/>
    <lineage>
        <taxon>Eukaryota</taxon>
        <taxon>Fungi</taxon>
        <taxon>Dikarya</taxon>
        <taxon>Ascomycota</taxon>
        <taxon>Pezizomycotina</taxon>
        <taxon>Sordariomycetes</taxon>
        <taxon>Sordariomycetidae</taxon>
        <taxon>Diaporthales</taxon>
        <taxon>Diaporthaceae</taxon>
        <taxon>Diaporthe</taxon>
        <taxon>Diaporthe eres species complex</taxon>
    </lineage>
</organism>
<keyword evidence="3" id="KW-1185">Reference proteome</keyword>
<reference evidence="2 3" key="1">
    <citation type="submission" date="2024-03" db="EMBL/GenBank/DDBJ databases">
        <title>A high-quality draft genome sequence of Diaporthe vaccinii, a causative agent of upright dieback and viscid rot disease in cranberry plants.</title>
        <authorList>
            <person name="Sarrasin M."/>
            <person name="Lang B.F."/>
            <person name="Burger G."/>
        </authorList>
    </citation>
    <scope>NUCLEOTIDE SEQUENCE [LARGE SCALE GENOMIC DNA]</scope>
    <source>
        <strain evidence="2 3">IS7</strain>
    </source>
</reference>
<proteinExistence type="predicted"/>
<evidence type="ECO:0000313" key="3">
    <source>
        <dbReference type="Proteomes" id="UP001600888"/>
    </source>
</evidence>
<name>A0ABR4DW66_9PEZI</name>
<protein>
    <submittedName>
        <fullName evidence="2">Uncharacterized protein</fullName>
    </submittedName>
</protein>
<feature type="chain" id="PRO_5047208515" evidence="1">
    <location>
        <begin position="21"/>
        <end position="77"/>
    </location>
</feature>
<gene>
    <name evidence="2" type="ORF">FJTKL_03095</name>
</gene>
<comment type="caution">
    <text evidence="2">The sequence shown here is derived from an EMBL/GenBank/DDBJ whole genome shotgun (WGS) entry which is preliminary data.</text>
</comment>
<sequence>MHIPKIFWISILAFTTASFAECLVSGNRFEDCCWGTDDGNSACKRHTGVCNDDDLNFCKHIGTDGEVVLAGTGLTCV</sequence>
<evidence type="ECO:0000256" key="1">
    <source>
        <dbReference type="SAM" id="SignalP"/>
    </source>
</evidence>
<feature type="signal peptide" evidence="1">
    <location>
        <begin position="1"/>
        <end position="20"/>
    </location>
</feature>
<evidence type="ECO:0000313" key="2">
    <source>
        <dbReference type="EMBL" id="KAL2274601.1"/>
    </source>
</evidence>
<dbReference type="EMBL" id="JBAWTH010000153">
    <property type="protein sequence ID" value="KAL2274601.1"/>
    <property type="molecule type" value="Genomic_DNA"/>
</dbReference>
<keyword evidence="1" id="KW-0732">Signal</keyword>
<accession>A0ABR4DW66</accession>